<gene>
    <name evidence="3" type="ORF">BMJ33_01655</name>
</gene>
<evidence type="ECO:0000313" key="4">
    <source>
        <dbReference type="Proteomes" id="UP001190825"/>
    </source>
</evidence>
<feature type="transmembrane region" description="Helical" evidence="2">
    <location>
        <begin position="167"/>
        <end position="184"/>
    </location>
</feature>
<keyword evidence="4" id="KW-1185">Reference proteome</keyword>
<proteinExistence type="predicted"/>
<accession>A0ABX4TUY8</accession>
<feature type="region of interest" description="Disordered" evidence="1">
    <location>
        <begin position="136"/>
        <end position="160"/>
    </location>
</feature>
<organism evidence="3 4">
    <name type="scientific">Sinorhizobium medicae</name>
    <dbReference type="NCBI Taxonomy" id="110321"/>
    <lineage>
        <taxon>Bacteria</taxon>
        <taxon>Pseudomonadati</taxon>
        <taxon>Pseudomonadota</taxon>
        <taxon>Alphaproteobacteria</taxon>
        <taxon>Hyphomicrobiales</taxon>
        <taxon>Rhizobiaceae</taxon>
        <taxon>Sinorhizobium/Ensifer group</taxon>
        <taxon>Sinorhizobium</taxon>
    </lineage>
</organism>
<keyword evidence="2" id="KW-0472">Membrane</keyword>
<evidence type="ECO:0000313" key="3">
    <source>
        <dbReference type="EMBL" id="PLU09127.1"/>
    </source>
</evidence>
<dbReference type="EMBL" id="NBUC01000011">
    <property type="protein sequence ID" value="PLU09127.1"/>
    <property type="molecule type" value="Genomic_DNA"/>
</dbReference>
<dbReference type="Proteomes" id="UP001190825">
    <property type="component" value="Unassembled WGS sequence"/>
</dbReference>
<keyword evidence="2" id="KW-1133">Transmembrane helix</keyword>
<evidence type="ECO:0000256" key="1">
    <source>
        <dbReference type="SAM" id="MobiDB-lite"/>
    </source>
</evidence>
<reference evidence="3 4" key="1">
    <citation type="journal article" date="2018" name="FEMS Microbiol. Ecol.">
        <title>Co-invading symbiotic mutualists of Medicago polymorpha retain high ancestral diversity and contain diverse accessory genomes.</title>
        <authorList>
            <person name="Porter S.S."/>
            <person name="Faber-Hammond J.J."/>
            <person name="Friesen M.L."/>
        </authorList>
    </citation>
    <scope>NUCLEOTIDE SEQUENCE [LARGE SCALE GENOMIC DNA]</scope>
    <source>
        <strain evidence="3 4">Str16</strain>
    </source>
</reference>
<evidence type="ECO:0000256" key="2">
    <source>
        <dbReference type="SAM" id="Phobius"/>
    </source>
</evidence>
<sequence length="187" mass="20550">MLRSLRFIKQGGYLRKSACCRMSADRWHSLDSRGDFPGESPIIGPPECGVRGTKAMSGCFLPSNGSTAMATIRYEIVEHDGGWAYKVDDVFSEAFATHADALAAAEIAARHHELPGSTEEIEFQDTDGRWHEQVASGFDRPHTKVVDTPEERNVGERASAAEPRSSLQTFLLLAGLGLAIGYFVRRH</sequence>
<keyword evidence="2" id="KW-0812">Transmembrane</keyword>
<feature type="compositionally biased region" description="Basic and acidic residues" evidence="1">
    <location>
        <begin position="139"/>
        <end position="155"/>
    </location>
</feature>
<protein>
    <recommendedName>
        <fullName evidence="5">DUF2188 domain-containing protein</fullName>
    </recommendedName>
</protein>
<name>A0ABX4TUY8_9HYPH</name>
<evidence type="ECO:0008006" key="5">
    <source>
        <dbReference type="Google" id="ProtNLM"/>
    </source>
</evidence>
<comment type="caution">
    <text evidence="3">The sequence shown here is derived from an EMBL/GenBank/DDBJ whole genome shotgun (WGS) entry which is preliminary data.</text>
</comment>